<feature type="compositionally biased region" description="Low complexity" evidence="7">
    <location>
        <begin position="124"/>
        <end position="136"/>
    </location>
</feature>
<dbReference type="WBParaSite" id="Gr19_v10_g5533.t1">
    <property type="protein sequence ID" value="Gr19_v10_g5533.t1"/>
    <property type="gene ID" value="Gr19_v10_g5533"/>
</dbReference>
<evidence type="ECO:0000256" key="1">
    <source>
        <dbReference type="ARBA" id="ARBA00007831"/>
    </source>
</evidence>
<dbReference type="Pfam" id="PF00191">
    <property type="entry name" value="Annexin"/>
    <property type="match status" value="4"/>
</dbReference>
<protein>
    <recommendedName>
        <fullName evidence="6">Annexin</fullName>
    </recommendedName>
</protein>
<dbReference type="InterPro" id="IPR001464">
    <property type="entry name" value="Annexin"/>
</dbReference>
<dbReference type="PANTHER" id="PTHR10502">
    <property type="entry name" value="ANNEXIN"/>
    <property type="match status" value="1"/>
</dbReference>
<dbReference type="InterPro" id="IPR018252">
    <property type="entry name" value="Annexin_repeat_CS"/>
</dbReference>
<evidence type="ECO:0000256" key="7">
    <source>
        <dbReference type="SAM" id="MobiDB-lite"/>
    </source>
</evidence>
<feature type="compositionally biased region" description="Low complexity" evidence="7">
    <location>
        <begin position="283"/>
        <end position="299"/>
    </location>
</feature>
<dbReference type="GO" id="GO:0005886">
    <property type="term" value="C:plasma membrane"/>
    <property type="evidence" value="ECO:0007669"/>
    <property type="project" value="TreeGrafter"/>
</dbReference>
<dbReference type="PROSITE" id="PS51897">
    <property type="entry name" value="ANNEXIN_2"/>
    <property type="match status" value="4"/>
</dbReference>
<feature type="compositionally biased region" description="Polar residues" evidence="7">
    <location>
        <begin position="356"/>
        <end position="372"/>
    </location>
</feature>
<feature type="compositionally biased region" description="Low complexity" evidence="7">
    <location>
        <begin position="164"/>
        <end position="176"/>
    </location>
</feature>
<feature type="compositionally biased region" description="Low complexity" evidence="7">
    <location>
        <begin position="184"/>
        <end position="196"/>
    </location>
</feature>
<feature type="region of interest" description="Disordered" evidence="7">
    <location>
        <begin position="57"/>
        <end position="372"/>
    </location>
</feature>
<dbReference type="PRINTS" id="PR00196">
    <property type="entry name" value="ANNEXIN"/>
</dbReference>
<keyword evidence="4 6" id="KW-0041">Annexin</keyword>
<dbReference type="Proteomes" id="UP000887572">
    <property type="component" value="Unplaced"/>
</dbReference>
<evidence type="ECO:0000313" key="8">
    <source>
        <dbReference type="Proteomes" id="UP000887572"/>
    </source>
</evidence>
<proteinExistence type="inferred from homology"/>
<dbReference type="SUPFAM" id="SSF47874">
    <property type="entry name" value="Annexin"/>
    <property type="match status" value="1"/>
</dbReference>
<comment type="domain">
    <text evidence="6">A pair of annexin repeats may form one binding site for calcium and phospholipid.</text>
</comment>
<evidence type="ECO:0000256" key="5">
    <source>
        <dbReference type="ARBA" id="ARBA00023302"/>
    </source>
</evidence>
<name>A0A914I0P8_GLORO</name>
<feature type="compositionally biased region" description="Low complexity" evidence="7">
    <location>
        <begin position="226"/>
        <end position="248"/>
    </location>
</feature>
<dbReference type="FunFam" id="1.10.220.10:FF:000001">
    <property type="entry name" value="Annexin"/>
    <property type="match status" value="1"/>
</dbReference>
<dbReference type="GO" id="GO:0001786">
    <property type="term" value="F:phosphatidylserine binding"/>
    <property type="evidence" value="ECO:0007669"/>
    <property type="project" value="TreeGrafter"/>
</dbReference>
<feature type="compositionally biased region" description="Low complexity" evidence="7">
    <location>
        <begin position="144"/>
        <end position="156"/>
    </location>
</feature>
<sequence length="690" mass="74504">MPNPISSAVQEMVTSSLTSKFLGGNKKSEDAHQQQNKTSSSSAGLLGKISSTIASAVNSTNQQQVPDQQQQQMSGGRYNQSYYVGGGYPQQQQQGTPGYPPSPSAGGYPQQQQHGTPGYPPSPSAGGYPQQQQHGPPGYPPSPSAGGYPQQQQHGPPGYPPSPSAGGYPQQQQHGPPGYPPSPSAGGYPQHQQHGPPGYPPSPSAGGYPPQPQHQQPQYGHGGTPPYGTLGAYPPQQQQQAPYPTTGPIGFNVDVIPTTGGGYPPYQPNLGGFSGGPSPAPYPQQQQHHQQYQQAPYPASGGGGGYSPQQQTSYGGAVEGHGHGGGYPQMQQQQQQHTHNYPQMQQQTHSRARKTSGGSPTMATPSIRPNPNFNAQVTAELLRKAMKGLGCDKGKVIQALVNCSNSQRQEVIRAFKQMYGKDLIQDLRSELSGDFEDLILALMEHPAVCDAAQLRRAMQGLGTKEHVLIEIMTTRTNAQIRAIKMAYRQMFHTDLEHDIVGDTSGYFRRLLISLCSGARDENMHTDPARASQDAQRLWRAGEARLGTDEIAFNSVLAAQNFAQLRLVFEEYQRQHGHSIEQAIANEFSGDIRDANLALVKSIRSRSAYFAELLYKSMKGLGTRDTDLIRVVVTRSEIDLADIRQAYQKMYGTSLEKAITSDCSGAYKDGLIAIEITHSFAYNPTTSGLVA</sequence>
<dbReference type="GO" id="GO:0012506">
    <property type="term" value="C:vesicle membrane"/>
    <property type="evidence" value="ECO:0007669"/>
    <property type="project" value="TreeGrafter"/>
</dbReference>
<evidence type="ECO:0000256" key="2">
    <source>
        <dbReference type="ARBA" id="ARBA00022737"/>
    </source>
</evidence>
<evidence type="ECO:0000256" key="3">
    <source>
        <dbReference type="ARBA" id="ARBA00022837"/>
    </source>
</evidence>
<dbReference type="GO" id="GO:0005509">
    <property type="term" value="F:calcium ion binding"/>
    <property type="evidence" value="ECO:0007669"/>
    <property type="project" value="InterPro"/>
</dbReference>
<feature type="region of interest" description="Disordered" evidence="7">
    <location>
        <begin position="20"/>
        <end position="45"/>
    </location>
</feature>
<evidence type="ECO:0000313" key="9">
    <source>
        <dbReference type="WBParaSite" id="Gr19_v10_g5533.t1"/>
    </source>
</evidence>
<dbReference type="FunFam" id="1.10.220.10:FF:000003">
    <property type="entry name" value="Annexin"/>
    <property type="match status" value="1"/>
</dbReference>
<accession>A0A914I0P8</accession>
<keyword evidence="5 6" id="KW-0111">Calcium/phospholipid-binding</keyword>
<keyword evidence="2 6" id="KW-0677">Repeat</keyword>
<evidence type="ECO:0000256" key="6">
    <source>
        <dbReference type="RuleBase" id="RU003540"/>
    </source>
</evidence>
<dbReference type="Gene3D" id="1.10.220.10">
    <property type="entry name" value="Annexin"/>
    <property type="match status" value="4"/>
</dbReference>
<dbReference type="GO" id="GO:0005737">
    <property type="term" value="C:cytoplasm"/>
    <property type="evidence" value="ECO:0007669"/>
    <property type="project" value="TreeGrafter"/>
</dbReference>
<feature type="compositionally biased region" description="Low complexity" evidence="7">
    <location>
        <begin position="204"/>
        <end position="219"/>
    </location>
</feature>
<dbReference type="InterPro" id="IPR018502">
    <property type="entry name" value="Annexin_repeat"/>
</dbReference>
<feature type="compositionally biased region" description="Low complexity" evidence="7">
    <location>
        <begin position="328"/>
        <end position="347"/>
    </location>
</feature>
<feature type="compositionally biased region" description="Gly residues" evidence="7">
    <location>
        <begin position="317"/>
        <end position="327"/>
    </location>
</feature>
<feature type="compositionally biased region" description="Polar residues" evidence="7">
    <location>
        <begin position="33"/>
        <end position="45"/>
    </location>
</feature>
<reference evidence="9" key="1">
    <citation type="submission" date="2022-11" db="UniProtKB">
        <authorList>
            <consortium name="WormBaseParasite"/>
        </authorList>
    </citation>
    <scope>IDENTIFICATION</scope>
</reference>
<dbReference type="FunFam" id="1.10.220.10:FF:000004">
    <property type="entry name" value="Annexin"/>
    <property type="match status" value="1"/>
</dbReference>
<dbReference type="FunFam" id="1.10.220.10:FF:000002">
    <property type="entry name" value="Annexin"/>
    <property type="match status" value="1"/>
</dbReference>
<dbReference type="GO" id="GO:0005544">
    <property type="term" value="F:calcium-dependent phospholipid binding"/>
    <property type="evidence" value="ECO:0007669"/>
    <property type="project" value="UniProtKB-KW"/>
</dbReference>
<feature type="compositionally biased region" description="Low complexity" evidence="7">
    <location>
        <begin position="307"/>
        <end position="316"/>
    </location>
</feature>
<feature type="compositionally biased region" description="Low complexity" evidence="7">
    <location>
        <begin position="104"/>
        <end position="117"/>
    </location>
</feature>
<feature type="compositionally biased region" description="Low complexity" evidence="7">
    <location>
        <begin position="62"/>
        <end position="72"/>
    </location>
</feature>
<keyword evidence="8" id="KW-1185">Reference proteome</keyword>
<comment type="similarity">
    <text evidence="1 6">Belongs to the annexin family.</text>
</comment>
<dbReference type="PANTHER" id="PTHR10502:SF102">
    <property type="entry name" value="ANNEXIN B11"/>
    <property type="match status" value="1"/>
</dbReference>
<keyword evidence="3 6" id="KW-0106">Calcium</keyword>
<dbReference type="PROSITE" id="PS00223">
    <property type="entry name" value="ANNEXIN_1"/>
    <property type="match status" value="2"/>
</dbReference>
<evidence type="ECO:0000256" key="4">
    <source>
        <dbReference type="ARBA" id="ARBA00023216"/>
    </source>
</evidence>
<dbReference type="InterPro" id="IPR037104">
    <property type="entry name" value="Annexin_sf"/>
</dbReference>
<organism evidence="8 9">
    <name type="scientific">Globodera rostochiensis</name>
    <name type="common">Golden nematode worm</name>
    <name type="synonym">Heterodera rostochiensis</name>
    <dbReference type="NCBI Taxonomy" id="31243"/>
    <lineage>
        <taxon>Eukaryota</taxon>
        <taxon>Metazoa</taxon>
        <taxon>Ecdysozoa</taxon>
        <taxon>Nematoda</taxon>
        <taxon>Chromadorea</taxon>
        <taxon>Rhabditida</taxon>
        <taxon>Tylenchina</taxon>
        <taxon>Tylenchomorpha</taxon>
        <taxon>Tylenchoidea</taxon>
        <taxon>Heteroderidae</taxon>
        <taxon>Heteroderinae</taxon>
        <taxon>Globodera</taxon>
    </lineage>
</organism>
<dbReference type="SMART" id="SM00335">
    <property type="entry name" value="ANX"/>
    <property type="match status" value="4"/>
</dbReference>
<dbReference type="GO" id="GO:0005634">
    <property type="term" value="C:nucleus"/>
    <property type="evidence" value="ECO:0007669"/>
    <property type="project" value="TreeGrafter"/>
</dbReference>
<dbReference type="AlphaFoldDB" id="A0A914I0P8"/>